<dbReference type="CDD" id="cd02440">
    <property type="entry name" value="AdoMet_MTases"/>
    <property type="match status" value="1"/>
</dbReference>
<dbReference type="PANTHER" id="PTHR43464">
    <property type="entry name" value="METHYLTRANSFERASE"/>
    <property type="match status" value="1"/>
</dbReference>
<organism evidence="2 3">
    <name type="scientific">Actinophytocola glycyrrhizae</name>
    <dbReference type="NCBI Taxonomy" id="2044873"/>
    <lineage>
        <taxon>Bacteria</taxon>
        <taxon>Bacillati</taxon>
        <taxon>Actinomycetota</taxon>
        <taxon>Actinomycetes</taxon>
        <taxon>Pseudonocardiales</taxon>
        <taxon>Pseudonocardiaceae</taxon>
    </lineage>
</organism>
<dbReference type="EC" id="2.1.-.-" evidence="2"/>
<dbReference type="Proteomes" id="UP001595859">
    <property type="component" value="Unassembled WGS sequence"/>
</dbReference>
<reference evidence="3" key="1">
    <citation type="journal article" date="2019" name="Int. J. Syst. Evol. Microbiol.">
        <title>The Global Catalogue of Microorganisms (GCM) 10K type strain sequencing project: providing services to taxonomists for standard genome sequencing and annotation.</title>
        <authorList>
            <consortium name="The Broad Institute Genomics Platform"/>
            <consortium name="The Broad Institute Genome Sequencing Center for Infectious Disease"/>
            <person name="Wu L."/>
            <person name="Ma J."/>
        </authorList>
    </citation>
    <scope>NUCLEOTIDE SEQUENCE [LARGE SCALE GENOMIC DNA]</scope>
    <source>
        <strain evidence="3">ZS-22-S1</strain>
    </source>
</reference>
<dbReference type="GO" id="GO:0032259">
    <property type="term" value="P:methylation"/>
    <property type="evidence" value="ECO:0007669"/>
    <property type="project" value="UniProtKB-KW"/>
</dbReference>
<keyword evidence="3" id="KW-1185">Reference proteome</keyword>
<feature type="domain" description="Methyltransferase" evidence="1">
    <location>
        <begin position="65"/>
        <end position="158"/>
    </location>
</feature>
<dbReference type="InterPro" id="IPR029063">
    <property type="entry name" value="SAM-dependent_MTases_sf"/>
</dbReference>
<dbReference type="InterPro" id="IPR041698">
    <property type="entry name" value="Methyltransf_25"/>
</dbReference>
<gene>
    <name evidence="2" type="ORF">ACFPCV_00605</name>
</gene>
<evidence type="ECO:0000259" key="1">
    <source>
        <dbReference type="Pfam" id="PF13649"/>
    </source>
</evidence>
<dbReference type="Pfam" id="PF13649">
    <property type="entry name" value="Methyltransf_25"/>
    <property type="match status" value="1"/>
</dbReference>
<keyword evidence="2" id="KW-0489">Methyltransferase</keyword>
<sequence>MDFDQVRRDWTTLGARDPLWAVSVSADKRGGRWEVDEFLELGRRDVATARAWLADLGLPTTWERVLDFGCGAGRLSQALAEHADEVVGVDVSAPMLDTARALDRSGGRCRFVLNEAPDLHVFPSGSFDLVYSELVLQHLPRRVVADYLAEFVRVLRPGAIALVQCTVRPLWTMKGVVWRLAPGRLVRLLQRAVLGYPAPMLMTPVPPAWLRTVVEAHGGVVVDSATTPQPETHWVSARYVLHKPAGATRDQD</sequence>
<dbReference type="GO" id="GO:0008168">
    <property type="term" value="F:methyltransferase activity"/>
    <property type="evidence" value="ECO:0007669"/>
    <property type="project" value="UniProtKB-KW"/>
</dbReference>
<name>A0ABV9RTQ3_9PSEU</name>
<proteinExistence type="predicted"/>
<dbReference type="EMBL" id="JBHSIS010000002">
    <property type="protein sequence ID" value="MFC4851983.1"/>
    <property type="molecule type" value="Genomic_DNA"/>
</dbReference>
<evidence type="ECO:0000313" key="2">
    <source>
        <dbReference type="EMBL" id="MFC4851983.1"/>
    </source>
</evidence>
<dbReference type="Gene3D" id="3.40.50.150">
    <property type="entry name" value="Vaccinia Virus protein VP39"/>
    <property type="match status" value="1"/>
</dbReference>
<evidence type="ECO:0000313" key="3">
    <source>
        <dbReference type="Proteomes" id="UP001595859"/>
    </source>
</evidence>
<dbReference type="PANTHER" id="PTHR43464:SF83">
    <property type="entry name" value="MALONYL-[ACYL-CARRIER PROTEIN] O-METHYLTRANSFERASE"/>
    <property type="match status" value="1"/>
</dbReference>
<keyword evidence="2" id="KW-0808">Transferase</keyword>
<dbReference type="SUPFAM" id="SSF53335">
    <property type="entry name" value="S-adenosyl-L-methionine-dependent methyltransferases"/>
    <property type="match status" value="1"/>
</dbReference>
<dbReference type="RefSeq" id="WP_378053275.1">
    <property type="nucleotide sequence ID" value="NZ_JBHSIS010000002.1"/>
</dbReference>
<accession>A0ABV9RTQ3</accession>
<comment type="caution">
    <text evidence="2">The sequence shown here is derived from an EMBL/GenBank/DDBJ whole genome shotgun (WGS) entry which is preliminary data.</text>
</comment>
<protein>
    <submittedName>
        <fullName evidence="2">Class I SAM-dependent methyltransferase</fullName>
        <ecNumber evidence="2">2.1.-.-</ecNumber>
    </submittedName>
</protein>